<dbReference type="Gene3D" id="3.30.2090.10">
    <property type="entry name" value="Multidrug efflux transporter AcrB TolC docking domain, DN and DC subdomains"/>
    <property type="match status" value="2"/>
</dbReference>
<feature type="transmembrane region" description="Helical" evidence="8">
    <location>
        <begin position="537"/>
        <end position="554"/>
    </location>
</feature>
<dbReference type="InterPro" id="IPR027463">
    <property type="entry name" value="AcrB_DN_DC_subdom"/>
</dbReference>
<dbReference type="Gene3D" id="1.20.1640.10">
    <property type="entry name" value="Multidrug efflux transporter AcrB transmembrane domain"/>
    <property type="match status" value="2"/>
</dbReference>
<dbReference type="GO" id="GO:0015562">
    <property type="term" value="F:efflux transmembrane transporter activity"/>
    <property type="evidence" value="ECO:0007669"/>
    <property type="project" value="InterPro"/>
</dbReference>
<protein>
    <submittedName>
        <fullName evidence="9">CusA/CzcA family heavy metal efflux RND transporter</fullName>
    </submittedName>
</protein>
<dbReference type="OrthoDB" id="9760604at2"/>
<feature type="transmembrane region" description="Helical" evidence="8">
    <location>
        <begin position="1038"/>
        <end position="1055"/>
    </location>
</feature>
<dbReference type="Proteomes" id="UP000321907">
    <property type="component" value="Unassembled WGS sequence"/>
</dbReference>
<comment type="subcellular location">
    <subcellularLocation>
        <location evidence="1">Cell membrane</location>
        <topology evidence="1">Multi-pass membrane protein</topology>
    </subcellularLocation>
</comment>
<dbReference type="Gene3D" id="3.30.70.1440">
    <property type="entry name" value="Multidrug efflux transporter AcrB pore domain"/>
    <property type="match status" value="1"/>
</dbReference>
<organism evidence="9 10">
    <name type="scientific">Neolewinella aurantiaca</name>
    <dbReference type="NCBI Taxonomy" id="2602767"/>
    <lineage>
        <taxon>Bacteria</taxon>
        <taxon>Pseudomonadati</taxon>
        <taxon>Bacteroidota</taxon>
        <taxon>Saprospiria</taxon>
        <taxon>Saprospirales</taxon>
        <taxon>Lewinellaceae</taxon>
        <taxon>Neolewinella</taxon>
    </lineage>
</organism>
<proteinExistence type="inferred from homology"/>
<evidence type="ECO:0000256" key="1">
    <source>
        <dbReference type="ARBA" id="ARBA00004651"/>
    </source>
</evidence>
<keyword evidence="5 8" id="KW-0812">Transmembrane</keyword>
<keyword evidence="10" id="KW-1185">Reference proteome</keyword>
<dbReference type="InterPro" id="IPR004763">
    <property type="entry name" value="CusA-like"/>
</dbReference>
<feature type="transmembrane region" description="Helical" evidence="8">
    <location>
        <begin position="928"/>
        <end position="950"/>
    </location>
</feature>
<reference evidence="9 10" key="1">
    <citation type="submission" date="2019-08" db="EMBL/GenBank/DDBJ databases">
        <title>Lewinella sp. strain SSH13 Genome sequencing and assembly.</title>
        <authorList>
            <person name="Kim I."/>
        </authorList>
    </citation>
    <scope>NUCLEOTIDE SEQUENCE [LARGE SCALE GENOMIC DNA]</scope>
    <source>
        <strain evidence="9 10">SSH13</strain>
    </source>
</reference>
<dbReference type="SUPFAM" id="SSF82714">
    <property type="entry name" value="Multidrug efflux transporter AcrB TolC docking domain, DN and DC subdomains"/>
    <property type="match status" value="2"/>
</dbReference>
<dbReference type="PRINTS" id="PR00702">
    <property type="entry name" value="ACRIFLAVINRP"/>
</dbReference>
<feature type="transmembrane region" description="Helical" evidence="8">
    <location>
        <begin position="392"/>
        <end position="411"/>
    </location>
</feature>
<dbReference type="RefSeq" id="WP_147930802.1">
    <property type="nucleotide sequence ID" value="NZ_VOXD01000015.1"/>
</dbReference>
<feature type="transmembrane region" description="Helical" evidence="8">
    <location>
        <begin position="479"/>
        <end position="500"/>
    </location>
</feature>
<evidence type="ECO:0000256" key="4">
    <source>
        <dbReference type="ARBA" id="ARBA00022475"/>
    </source>
</evidence>
<dbReference type="Gene3D" id="1.20.1600.10">
    <property type="entry name" value="Outer membrane efflux proteins (OEP)"/>
    <property type="match status" value="1"/>
</dbReference>
<evidence type="ECO:0000256" key="7">
    <source>
        <dbReference type="ARBA" id="ARBA00023136"/>
    </source>
</evidence>
<dbReference type="GO" id="GO:0005886">
    <property type="term" value="C:plasma membrane"/>
    <property type="evidence" value="ECO:0007669"/>
    <property type="project" value="UniProtKB-SubCell"/>
</dbReference>
<keyword evidence="3" id="KW-0813">Transport</keyword>
<feature type="transmembrane region" description="Helical" evidence="8">
    <location>
        <begin position="898"/>
        <end position="916"/>
    </location>
</feature>
<dbReference type="PANTHER" id="PTHR32063:SF24">
    <property type="entry name" value="CATION EFFLUX SYSTEM (ACRB_ACRD_ACRF FAMILY)"/>
    <property type="match status" value="1"/>
</dbReference>
<dbReference type="EMBL" id="VOXD01000015">
    <property type="protein sequence ID" value="TXF89276.1"/>
    <property type="molecule type" value="Genomic_DNA"/>
</dbReference>
<keyword evidence="4" id="KW-1003">Cell membrane</keyword>
<feature type="transmembrane region" description="Helical" evidence="8">
    <location>
        <begin position="366"/>
        <end position="386"/>
    </location>
</feature>
<evidence type="ECO:0000256" key="8">
    <source>
        <dbReference type="SAM" id="Phobius"/>
    </source>
</evidence>
<dbReference type="SUPFAM" id="SSF56954">
    <property type="entry name" value="Outer membrane efflux proteins (OEP)"/>
    <property type="match status" value="1"/>
</dbReference>
<feature type="transmembrane region" description="Helical" evidence="8">
    <location>
        <begin position="873"/>
        <end position="892"/>
    </location>
</feature>
<feature type="transmembrane region" description="Helical" evidence="8">
    <location>
        <begin position="448"/>
        <end position="467"/>
    </location>
</feature>
<feature type="transmembrane region" description="Helical" evidence="8">
    <location>
        <begin position="1003"/>
        <end position="1026"/>
    </location>
</feature>
<dbReference type="SUPFAM" id="SSF82866">
    <property type="entry name" value="Multidrug efflux transporter AcrB transmembrane domain"/>
    <property type="match status" value="2"/>
</dbReference>
<dbReference type="Pfam" id="PF00873">
    <property type="entry name" value="ACR_tran"/>
    <property type="match status" value="1"/>
</dbReference>
<sequence length="1443" mass="158275">MFDNIIAYSVRNKLVVGLFVLALIAWGIFSLRQIPIDAVPDITNNQVQVITSSPTLATQEVEQFITTPVELALQNLQDLVEIRSISRFGLSVVTVVFEESTDTYLARQLVSEHLREAEENIPPGLGAPEMAPISTGLGEIYQYVVRPESGYEDQYSPTDLRSIQDWIVSRQLSGIEGVVEVNTMGGFLKQYEVAVDPELLKSVGVTINDVFAALENSNENTGGAYIEKNPRTYYIRTNGIVTSLDDIRKIVVDVRAGRPILIEDVGTVQFGRAPRYGALVRNGEEAVGGRVMMLKGANSAAVTERVKERVIQIQKSLPEGVVIEPYLVRDKLVSTAIGTVQKNLLEGGLIVLFILILLLGNWRAGLIVASVIPLAMLFAISMMNLLGISANLMSLGAIDFGLIVDGAVIIVESIVHRLQVRFAGQKISQAQMDGEVTDSSIKIRSSAAFGEIIILMVYIPILALVGIEGKMFRPMAQTVMLAIAGALILSLTYVPAMSALFLNKKVMNKRTIADRIIGFFQWLYAPVLNAALRFKTVFVLATVALFAVSIFVFSRMGGEFIPTLEEGDLAMQQIMPPGTSLSQSIEMTKKVQDKLLADFPEMLEVVTNIGAAEIPTDPMPVEIGDYTIVMKPKEEWTTASNRQTMFEAIEKSLEVFPGLGLEFSQPIQLRFNELMTGAKADIAIKLYGADLDVAFQKAKEAERIISGIPGAGTVTVEQTIGMPQILVDFNYPKMAQYGLQTRDVNRVIETAFAGATAGTVYEGERRYDLTVRLQEGNRAGISDVRNLFIPLENGSQVPLREVASVELVDAPMQISRENTNRRIVIGVNVGDSDVETLVGNIQSALDENIDLPAGYYFTYGGQFENLQAASARLSIAVPVALALIFILLFFTFGSFSQAALIFVAIPLSAIGGILALELRGMPFSISAGIGFIALFGVAVLNGIVLIGYFNQLKTEGWDDVRARIIEGTTVRLRPVIMTASVASLGFLPMALSTSGGAEVQRPLATVVIGGLLTATFLTLIILPILYSWLEGWKNRRSGVSKVAVLIPLLLCSFWARAQVQGELEEQGDPTPMTLNEAVNLAITRNPIVTAANQLTEQNRSLQNLPYSPGNTDISYQGDGLFRENGQRVNQFAVVQQFAHPAGIRATNAVQDAIVRSNEISGRLTEAELALEVSNRYYELQQREASLRLYERLTATYAEYYRTALIRAETGEANRLEALNLSSRLREQELLAQRARLSVASLRQRLGVLIGADGDVTARDTLSQIALPFSIDTSINTLAVQLAEQDIAFTRANIGRTRAELKPGFRLGYSAQHYFEGGYLSGIEAGITLPLFNKSTKRRIEAQQLGVAVAESQLEATRLRRRSEQLEASNQLREIEASLTFYREQLAVVNPEIVRISRLNYRAGEITYLELLSALEMLADNNIGYLESLLAYNQTVARIQFLNQ</sequence>
<keyword evidence="7 8" id="KW-0472">Membrane</keyword>
<gene>
    <name evidence="9" type="ORF">FUA23_11030</name>
</gene>
<dbReference type="NCBIfam" id="TIGR00914">
    <property type="entry name" value="2A0601"/>
    <property type="match status" value="1"/>
</dbReference>
<dbReference type="PANTHER" id="PTHR32063">
    <property type="match status" value="1"/>
</dbReference>
<dbReference type="GO" id="GO:0042910">
    <property type="term" value="F:xenobiotic transmembrane transporter activity"/>
    <property type="evidence" value="ECO:0007669"/>
    <property type="project" value="TreeGrafter"/>
</dbReference>
<feature type="transmembrane region" description="Helical" evidence="8">
    <location>
        <begin position="343"/>
        <end position="359"/>
    </location>
</feature>
<comment type="similarity">
    <text evidence="2">Belongs to the resistance-nodulation-cell division (RND) (TC 2.A.6) family.</text>
</comment>
<dbReference type="Gene3D" id="3.30.70.1320">
    <property type="entry name" value="Multidrug efflux transporter AcrB pore domain like"/>
    <property type="match status" value="1"/>
</dbReference>
<feature type="transmembrane region" description="Helical" evidence="8">
    <location>
        <begin position="970"/>
        <end position="991"/>
    </location>
</feature>
<evidence type="ECO:0000313" key="10">
    <source>
        <dbReference type="Proteomes" id="UP000321907"/>
    </source>
</evidence>
<dbReference type="Gene3D" id="3.30.70.1430">
    <property type="entry name" value="Multidrug efflux transporter AcrB pore domain"/>
    <property type="match status" value="2"/>
</dbReference>
<accession>A0A5C7FFZ7</accession>
<evidence type="ECO:0000256" key="2">
    <source>
        <dbReference type="ARBA" id="ARBA00010942"/>
    </source>
</evidence>
<keyword evidence="6 8" id="KW-1133">Transmembrane helix</keyword>
<dbReference type="InterPro" id="IPR001036">
    <property type="entry name" value="Acrflvin-R"/>
</dbReference>
<comment type="caution">
    <text evidence="9">The sequence shown here is derived from an EMBL/GenBank/DDBJ whole genome shotgun (WGS) entry which is preliminary data.</text>
</comment>
<dbReference type="GO" id="GO:0008324">
    <property type="term" value="F:monoatomic cation transmembrane transporter activity"/>
    <property type="evidence" value="ECO:0007669"/>
    <property type="project" value="InterPro"/>
</dbReference>
<evidence type="ECO:0000256" key="3">
    <source>
        <dbReference type="ARBA" id="ARBA00022448"/>
    </source>
</evidence>
<evidence type="ECO:0000256" key="6">
    <source>
        <dbReference type="ARBA" id="ARBA00022989"/>
    </source>
</evidence>
<name>A0A5C7FFZ7_9BACT</name>
<evidence type="ECO:0000313" key="9">
    <source>
        <dbReference type="EMBL" id="TXF89276.1"/>
    </source>
</evidence>
<dbReference type="SUPFAM" id="SSF82693">
    <property type="entry name" value="Multidrug efflux transporter AcrB pore domain, PN1, PN2, PC1 and PC2 subdomains"/>
    <property type="match status" value="2"/>
</dbReference>
<evidence type="ECO:0000256" key="5">
    <source>
        <dbReference type="ARBA" id="ARBA00022692"/>
    </source>
</evidence>